<sequence length="109" mass="12257">MENSFKEIEGPKLSSDLWVKALFEVGKGQRSMQRSNGAQLAHIGLDGAAQVLFNDLNGPQYENTFNPLDEEPKIFKFQVVLPELEIPAHEEIENYEGVALEVGNEDMQH</sequence>
<dbReference type="EMBL" id="JACEIK010001199">
    <property type="protein sequence ID" value="MCD7467093.1"/>
    <property type="molecule type" value="Genomic_DNA"/>
</dbReference>
<name>A0ABS8T7H4_DATST</name>
<accession>A0ABS8T7H4</accession>
<evidence type="ECO:0000313" key="1">
    <source>
        <dbReference type="EMBL" id="MCD7467093.1"/>
    </source>
</evidence>
<organism evidence="1 2">
    <name type="scientific">Datura stramonium</name>
    <name type="common">Jimsonweed</name>
    <name type="synonym">Common thornapple</name>
    <dbReference type="NCBI Taxonomy" id="4076"/>
    <lineage>
        <taxon>Eukaryota</taxon>
        <taxon>Viridiplantae</taxon>
        <taxon>Streptophyta</taxon>
        <taxon>Embryophyta</taxon>
        <taxon>Tracheophyta</taxon>
        <taxon>Spermatophyta</taxon>
        <taxon>Magnoliopsida</taxon>
        <taxon>eudicotyledons</taxon>
        <taxon>Gunneridae</taxon>
        <taxon>Pentapetalae</taxon>
        <taxon>asterids</taxon>
        <taxon>lamiids</taxon>
        <taxon>Solanales</taxon>
        <taxon>Solanaceae</taxon>
        <taxon>Solanoideae</taxon>
        <taxon>Datureae</taxon>
        <taxon>Datura</taxon>
    </lineage>
</organism>
<comment type="caution">
    <text evidence="1">The sequence shown here is derived from an EMBL/GenBank/DDBJ whole genome shotgun (WGS) entry which is preliminary data.</text>
</comment>
<gene>
    <name evidence="1" type="ORF">HAX54_004305</name>
</gene>
<evidence type="ECO:0000313" key="2">
    <source>
        <dbReference type="Proteomes" id="UP000823775"/>
    </source>
</evidence>
<protein>
    <submittedName>
        <fullName evidence="1">Uncharacterized protein</fullName>
    </submittedName>
</protein>
<proteinExistence type="predicted"/>
<reference evidence="1 2" key="1">
    <citation type="journal article" date="2021" name="BMC Genomics">
        <title>Datura genome reveals duplications of psychoactive alkaloid biosynthetic genes and high mutation rate following tissue culture.</title>
        <authorList>
            <person name="Rajewski A."/>
            <person name="Carter-House D."/>
            <person name="Stajich J."/>
            <person name="Litt A."/>
        </authorList>
    </citation>
    <scope>NUCLEOTIDE SEQUENCE [LARGE SCALE GENOMIC DNA]</scope>
    <source>
        <strain evidence="1">AR-01</strain>
    </source>
</reference>
<keyword evidence="2" id="KW-1185">Reference proteome</keyword>
<dbReference type="Proteomes" id="UP000823775">
    <property type="component" value="Unassembled WGS sequence"/>
</dbReference>